<dbReference type="Pfam" id="PF00005">
    <property type="entry name" value="ABC_tran"/>
    <property type="match status" value="2"/>
</dbReference>
<dbReference type="Proteomes" id="UP001652409">
    <property type="component" value="Unassembled WGS sequence"/>
</dbReference>
<evidence type="ECO:0000313" key="6">
    <source>
        <dbReference type="EMBL" id="MCU6765702.1"/>
    </source>
</evidence>
<dbReference type="CDD" id="cd03215">
    <property type="entry name" value="ABC_Carb_Monos_II"/>
    <property type="match status" value="1"/>
</dbReference>
<comment type="caution">
    <text evidence="6">The sequence shown here is derived from an EMBL/GenBank/DDBJ whole genome shotgun (WGS) entry which is preliminary data.</text>
</comment>
<dbReference type="CDD" id="cd03216">
    <property type="entry name" value="ABC_Carb_Monos_I"/>
    <property type="match status" value="1"/>
</dbReference>
<organism evidence="6 7">
    <name type="scientific">Blautia ammoniilytica</name>
    <dbReference type="NCBI Taxonomy" id="2981782"/>
    <lineage>
        <taxon>Bacteria</taxon>
        <taxon>Bacillati</taxon>
        <taxon>Bacillota</taxon>
        <taxon>Clostridia</taxon>
        <taxon>Lachnospirales</taxon>
        <taxon>Lachnospiraceae</taxon>
        <taxon>Blautia</taxon>
    </lineage>
</organism>
<feature type="domain" description="ABC transporter" evidence="5">
    <location>
        <begin position="265"/>
        <end position="507"/>
    </location>
</feature>
<feature type="domain" description="ABC transporter" evidence="5">
    <location>
        <begin position="8"/>
        <end position="243"/>
    </location>
</feature>
<dbReference type="InterPro" id="IPR003593">
    <property type="entry name" value="AAA+_ATPase"/>
</dbReference>
<keyword evidence="2" id="KW-0677">Repeat</keyword>
<sequence length="510" mass="56442">MSETKPLLELRGITKTFGQFVANDHIDLTIRPGEVHALLGENGAGKSTLMNIIYGLYHPDEGQILLKGKEVHIKSPKDALRLGIGMVHQHYMLVDVFSSSENAYLVGNDSLFSRVKEKDIEKRLEDIGKQFGLQVDTHATVAKLTIGMQQRLEILKLLYTGAELLILDEPTAVLAPQECDMLFETIHALVKNGKSVVFISHKLDEVLKISDRITVLSHGTVAGHMMTRDADKQKIINMMVGEEVKAPTAVARATIEPEEGEKPLLELKGVEALDDRGVKTVSGVDLTIHRGEIVGIAGVEGNGQAEIAEVAAGLREICGGSLFLDGEEIRKSKAQTFIDHDVAYVPADRNTVATVKSFRLFDNWLLRRKKIQKKAGLLNYRAIKQDTKDYMEMFDVRARGIGDISGNLSGGNLQKFILARELSKKPRTMICSYPTRGVDVMASWFIRDNILKARDEGMGVMLLSGDLEELFYLADRLVVMFKGKVIGEVDPRHTTVQEVGSLMMGVKAHE</sequence>
<dbReference type="Gene3D" id="3.40.50.300">
    <property type="entry name" value="P-loop containing nucleotide triphosphate hydrolases"/>
    <property type="match status" value="2"/>
</dbReference>
<evidence type="ECO:0000256" key="2">
    <source>
        <dbReference type="ARBA" id="ARBA00022737"/>
    </source>
</evidence>
<evidence type="ECO:0000313" key="7">
    <source>
        <dbReference type="Proteomes" id="UP001652409"/>
    </source>
</evidence>
<evidence type="ECO:0000256" key="4">
    <source>
        <dbReference type="ARBA" id="ARBA00022840"/>
    </source>
</evidence>
<keyword evidence="3" id="KW-0547">Nucleotide-binding</keyword>
<reference evidence="6 7" key="1">
    <citation type="journal article" date="2021" name="ISME Commun">
        <title>Automated analysis of genomic sequences facilitates high-throughput and comprehensive description of bacteria.</title>
        <authorList>
            <person name="Hitch T.C.A."/>
        </authorList>
    </citation>
    <scope>NUCLEOTIDE SEQUENCE [LARGE SCALE GENOMIC DNA]</scope>
    <source>
        <strain evidence="6 7">Sanger_23</strain>
    </source>
</reference>
<dbReference type="SMART" id="SM00382">
    <property type="entry name" value="AAA"/>
    <property type="match status" value="1"/>
</dbReference>
<evidence type="ECO:0000256" key="3">
    <source>
        <dbReference type="ARBA" id="ARBA00022741"/>
    </source>
</evidence>
<dbReference type="EMBL" id="JAOQJL010000017">
    <property type="protein sequence ID" value="MCU6765702.1"/>
    <property type="molecule type" value="Genomic_DNA"/>
</dbReference>
<dbReference type="PROSITE" id="PS00211">
    <property type="entry name" value="ABC_TRANSPORTER_1"/>
    <property type="match status" value="1"/>
</dbReference>
<dbReference type="InterPro" id="IPR050107">
    <property type="entry name" value="ABC_carbohydrate_import_ATPase"/>
</dbReference>
<keyword evidence="4 6" id="KW-0067">ATP-binding</keyword>
<keyword evidence="7" id="KW-1185">Reference proteome</keyword>
<dbReference type="SUPFAM" id="SSF52540">
    <property type="entry name" value="P-loop containing nucleoside triphosphate hydrolases"/>
    <property type="match status" value="2"/>
</dbReference>
<proteinExistence type="predicted"/>
<evidence type="ECO:0000256" key="1">
    <source>
        <dbReference type="ARBA" id="ARBA00022448"/>
    </source>
</evidence>
<name>A0ABT2TUE2_9FIRM</name>
<dbReference type="RefSeq" id="WP_158421655.1">
    <property type="nucleotide sequence ID" value="NZ_JAOQJL010000017.1"/>
</dbReference>
<accession>A0ABT2TUE2</accession>
<protein>
    <submittedName>
        <fullName evidence="6">ABC transporter ATP-binding protein</fullName>
    </submittedName>
</protein>
<dbReference type="PANTHER" id="PTHR43790">
    <property type="entry name" value="CARBOHYDRATE TRANSPORT ATP-BINDING PROTEIN MG119-RELATED"/>
    <property type="match status" value="1"/>
</dbReference>
<dbReference type="InterPro" id="IPR017871">
    <property type="entry name" value="ABC_transporter-like_CS"/>
</dbReference>
<keyword evidence="1" id="KW-0813">Transport</keyword>
<dbReference type="PROSITE" id="PS50893">
    <property type="entry name" value="ABC_TRANSPORTER_2"/>
    <property type="match status" value="2"/>
</dbReference>
<dbReference type="GO" id="GO:0005524">
    <property type="term" value="F:ATP binding"/>
    <property type="evidence" value="ECO:0007669"/>
    <property type="project" value="UniProtKB-KW"/>
</dbReference>
<dbReference type="InterPro" id="IPR027417">
    <property type="entry name" value="P-loop_NTPase"/>
</dbReference>
<gene>
    <name evidence="6" type="ORF">OCV61_09805</name>
</gene>
<dbReference type="PANTHER" id="PTHR43790:SF9">
    <property type="entry name" value="GALACTOFURANOSE TRANSPORTER ATP-BINDING PROTEIN YTFR"/>
    <property type="match status" value="1"/>
</dbReference>
<dbReference type="InterPro" id="IPR003439">
    <property type="entry name" value="ABC_transporter-like_ATP-bd"/>
</dbReference>
<evidence type="ECO:0000259" key="5">
    <source>
        <dbReference type="PROSITE" id="PS50893"/>
    </source>
</evidence>